<feature type="domain" description="TraC-like" evidence="1">
    <location>
        <begin position="25"/>
        <end position="205"/>
    </location>
</feature>
<dbReference type="AlphaFoldDB" id="A0A0G0Z7P1"/>
<comment type="caution">
    <text evidence="2">The sequence shown here is derived from an EMBL/GenBank/DDBJ whole genome shotgun (WGS) entry which is preliminary data.</text>
</comment>
<gene>
    <name evidence="2" type="ORF">UV07_C0004G0019</name>
</gene>
<organism evidence="2 3">
    <name type="scientific">Candidatus Azambacteria bacterium GW2011_GWB1_42_17</name>
    <dbReference type="NCBI Taxonomy" id="1618615"/>
    <lineage>
        <taxon>Bacteria</taxon>
        <taxon>Candidatus Azamiibacteriota</taxon>
    </lineage>
</organism>
<evidence type="ECO:0000313" key="3">
    <source>
        <dbReference type="Proteomes" id="UP000033986"/>
    </source>
</evidence>
<evidence type="ECO:0000259" key="1">
    <source>
        <dbReference type="Pfam" id="PF26593"/>
    </source>
</evidence>
<dbReference type="Pfam" id="PF26593">
    <property type="entry name" value="TraC-like"/>
    <property type="match status" value="1"/>
</dbReference>
<name>A0A0G0Z7P1_9BACT</name>
<accession>A0A0G0Z7P1</accession>
<proteinExistence type="predicted"/>
<dbReference type="Proteomes" id="UP000033986">
    <property type="component" value="Unassembled WGS sequence"/>
</dbReference>
<dbReference type="EMBL" id="LCDB01000004">
    <property type="protein sequence ID" value="KKS44710.1"/>
    <property type="molecule type" value="Genomic_DNA"/>
</dbReference>
<dbReference type="InterPro" id="IPR058596">
    <property type="entry name" value="TraC-like_dom"/>
</dbReference>
<sequence length="216" mass="24603">MTEQDKIKKGPATQEFVLVDEIKEGTVILKNGGLRAILMCGSRNLELESIDSQNAIISAYADFINSFDWPIQIIIHSRKLDVGPYLKTLEEKLKVQENELLKIQTAEYVDFIRSFVTLSDIMVKRFYVCVPFDPIESKTESPVEKISSLITRTPEKTSLTEEKFKEYQTQLLQRVEHTILALAHVGIKSGQLQTNELIELFYNLYNPNDIATATTS</sequence>
<reference evidence="2 3" key="1">
    <citation type="journal article" date="2015" name="Nature">
        <title>rRNA introns, odd ribosomes, and small enigmatic genomes across a large radiation of phyla.</title>
        <authorList>
            <person name="Brown C.T."/>
            <person name="Hug L.A."/>
            <person name="Thomas B.C."/>
            <person name="Sharon I."/>
            <person name="Castelle C.J."/>
            <person name="Singh A."/>
            <person name="Wilkins M.J."/>
            <person name="Williams K.H."/>
            <person name="Banfield J.F."/>
        </authorList>
    </citation>
    <scope>NUCLEOTIDE SEQUENCE [LARGE SCALE GENOMIC DNA]</scope>
</reference>
<evidence type="ECO:0000313" key="2">
    <source>
        <dbReference type="EMBL" id="KKS44710.1"/>
    </source>
</evidence>
<protein>
    <recommendedName>
        <fullName evidence="1">TraC-like domain-containing protein</fullName>
    </recommendedName>
</protein>